<proteinExistence type="predicted"/>
<comment type="caution">
    <text evidence="1">The sequence shown here is derived from an EMBL/GenBank/DDBJ whole genome shotgun (WGS) entry which is preliminary data.</text>
</comment>
<evidence type="ECO:0000313" key="2">
    <source>
        <dbReference type="Proteomes" id="UP000012118"/>
    </source>
</evidence>
<dbReference type="Proteomes" id="UP000012118">
    <property type="component" value="Unassembled WGS sequence"/>
</dbReference>
<dbReference type="AlphaFoldDB" id="M6Q5W8"/>
<keyword evidence="2" id="KW-1185">Reference proteome</keyword>
<gene>
    <name evidence="1" type="ORF">LEP1GSC108_0680</name>
</gene>
<dbReference type="EMBL" id="AHNU02000087">
    <property type="protein sequence ID" value="EMN88098.1"/>
    <property type="molecule type" value="Genomic_DNA"/>
</dbReference>
<reference evidence="1 2" key="1">
    <citation type="submission" date="2013-01" db="EMBL/GenBank/DDBJ databases">
        <authorList>
            <person name="Harkins D.M."/>
            <person name="Durkin A.S."/>
            <person name="Brinkac L.M."/>
            <person name="Haft D.H."/>
            <person name="Selengut J.D."/>
            <person name="Sanka R."/>
            <person name="DePew J."/>
            <person name="Purushe J."/>
            <person name="Chanthongthip A."/>
            <person name="Lattana O."/>
            <person name="Phetsouvanh R."/>
            <person name="Newton P.N."/>
            <person name="Vinetz J.M."/>
            <person name="Sutton G.G."/>
            <person name="Nierman W.C."/>
            <person name="Fouts D.E."/>
        </authorList>
    </citation>
    <scope>NUCLEOTIDE SEQUENCE [LARGE SCALE GENOMIC DNA]</scope>
    <source>
        <strain evidence="1 2">UI 13098</strain>
    </source>
</reference>
<name>M6Q5W8_9LEPT</name>
<sequence length="47" mass="5201">MGGFILLSSAFRLSSLSGLSIEFVSRSRLHQISFSVFVLDRRIGSIL</sequence>
<accession>M6Q5W8</accession>
<protein>
    <submittedName>
        <fullName evidence="1">Uncharacterized protein</fullName>
    </submittedName>
</protein>
<organism evidence="1 2">
    <name type="scientific">Leptospira weilii str. UI 13098</name>
    <dbReference type="NCBI Taxonomy" id="1088542"/>
    <lineage>
        <taxon>Bacteria</taxon>
        <taxon>Pseudomonadati</taxon>
        <taxon>Spirochaetota</taxon>
        <taxon>Spirochaetia</taxon>
        <taxon>Leptospirales</taxon>
        <taxon>Leptospiraceae</taxon>
        <taxon>Leptospira</taxon>
    </lineage>
</organism>
<evidence type="ECO:0000313" key="1">
    <source>
        <dbReference type="EMBL" id="EMN88098.1"/>
    </source>
</evidence>